<accession>I8TA43</accession>
<evidence type="ECO:0000256" key="1">
    <source>
        <dbReference type="ARBA" id="ARBA00022857"/>
    </source>
</evidence>
<reference evidence="2 3" key="1">
    <citation type="journal article" date="2012" name="J. Bacteriol.">
        <title>Genome Sequence of n-Alkane-Degrading Hydrocarboniphaga effusa Strain AP103T (ATCC BAA-332T).</title>
        <authorList>
            <person name="Chang H.K."/>
            <person name="Zylstra G.J."/>
            <person name="Chae J.C."/>
        </authorList>
    </citation>
    <scope>NUCLEOTIDE SEQUENCE [LARGE SCALE GENOMIC DNA]</scope>
    <source>
        <strain evidence="2 3">AP103</strain>
    </source>
</reference>
<dbReference type="OrthoDB" id="580775at2"/>
<dbReference type="EMBL" id="AKGD01000001">
    <property type="protein sequence ID" value="EIT70738.1"/>
    <property type="molecule type" value="Genomic_DNA"/>
</dbReference>
<dbReference type="GO" id="GO:0008218">
    <property type="term" value="P:bioluminescence"/>
    <property type="evidence" value="ECO:0007669"/>
    <property type="project" value="InterPro"/>
</dbReference>
<dbReference type="RefSeq" id="WP_007183831.1">
    <property type="nucleotide sequence ID" value="NZ_AKGD01000001.1"/>
</dbReference>
<dbReference type="STRING" id="1172194.WQQ_08750"/>
<evidence type="ECO:0000313" key="2">
    <source>
        <dbReference type="EMBL" id="EIT70738.1"/>
    </source>
</evidence>
<dbReference type="AlphaFoldDB" id="I8TA43"/>
<dbReference type="Proteomes" id="UP000003704">
    <property type="component" value="Unassembled WGS sequence"/>
</dbReference>
<keyword evidence="3" id="KW-1185">Reference proteome</keyword>
<evidence type="ECO:0000313" key="3">
    <source>
        <dbReference type="Proteomes" id="UP000003704"/>
    </source>
</evidence>
<dbReference type="InterPro" id="IPR008670">
    <property type="entry name" value="CoA_reduct_LuxC"/>
</dbReference>
<gene>
    <name evidence="2" type="ORF">WQQ_08750</name>
</gene>
<comment type="caution">
    <text evidence="2">The sequence shown here is derived from an EMBL/GenBank/DDBJ whole genome shotgun (WGS) entry which is preliminary data.</text>
</comment>
<dbReference type="CDD" id="cd07080">
    <property type="entry name" value="ALDH_Acyl-CoA-Red_LuxC"/>
    <property type="match status" value="1"/>
</dbReference>
<protein>
    <submittedName>
        <fullName evidence="2">Long-chain-fatty-acyl-CoA reductase</fullName>
    </submittedName>
</protein>
<dbReference type="GO" id="GO:0003995">
    <property type="term" value="F:acyl-CoA dehydrogenase activity"/>
    <property type="evidence" value="ECO:0007669"/>
    <property type="project" value="InterPro"/>
</dbReference>
<sequence>MNAPTQLQSVPLCHVVKGRTVEGADLEFGPAHARFTTPRLDLNDLVWPRTEAGPAFETPLSEIMDVLVETGAWLGRDPQGLLAQALEYSIRSSPLPAAILERSYAGLPRLFDRKSMEFQLQAELGGADVVDGWREVIDAPSGRRHRIRAFPPRLVHVIAGNSPGVAATTIVRGALIKGLHLIKIPSNDLFTATAILRALSIVAPNHPVSRSFSAAYWRGGDAQVEGMLFRPQFFDKLVAWGGGSTIMNAQKYIGPGFELVAFDPKTSISLIGREAFESDDTLAQVADLAAADSTMVEQQACVSSRFQFVEGTQEQIDRYCALLQQRMGVERPMATAAGRPLPQAMREEIEGLRGMEDYYRVWGDYKGQGVVIRSDEPVEFHPDGRVVNVLPVNSLDEGVRHANVATQTVGVYPPSRKAGLRNALAAMGVQRVVNLGSAGAIEGGLPHDGFMPLHRFVRWVNDEG</sequence>
<dbReference type="Pfam" id="PF05893">
    <property type="entry name" value="LuxC"/>
    <property type="match status" value="1"/>
</dbReference>
<proteinExistence type="predicted"/>
<name>I8TA43_9GAMM</name>
<dbReference type="PATRIC" id="fig|1172194.4.peg.836"/>
<organism evidence="2 3">
    <name type="scientific">Hydrocarboniphaga effusa AP103</name>
    <dbReference type="NCBI Taxonomy" id="1172194"/>
    <lineage>
        <taxon>Bacteria</taxon>
        <taxon>Pseudomonadati</taxon>
        <taxon>Pseudomonadota</taxon>
        <taxon>Gammaproteobacteria</taxon>
        <taxon>Nevskiales</taxon>
        <taxon>Nevskiaceae</taxon>
        <taxon>Hydrocarboniphaga</taxon>
    </lineage>
</organism>
<keyword evidence="1" id="KW-0521">NADP</keyword>